<comment type="subcellular location">
    <subcellularLocation>
        <location evidence="1">Membrane</location>
    </subcellularLocation>
</comment>
<reference evidence="9 10" key="1">
    <citation type="submission" date="2016-09" db="EMBL/GenBank/DDBJ databases">
        <title>Complete genome sequence of the Lysinibacillus sphaericus LMG 22257, a specie of Bacillus with ureolytic activity that can effectively biodeposit calcium carbonate.</title>
        <authorList>
            <person name="Yan W."/>
        </authorList>
    </citation>
    <scope>NUCLEOTIDE SEQUENCE [LARGE SCALE GENOMIC DNA]</scope>
    <source>
        <strain evidence="9 10">LMG 22257</strain>
    </source>
</reference>
<feature type="transmembrane region" description="Helical" evidence="7">
    <location>
        <begin position="47"/>
        <end position="70"/>
    </location>
</feature>
<evidence type="ECO:0000256" key="2">
    <source>
        <dbReference type="ARBA" id="ARBA00007862"/>
    </source>
</evidence>
<dbReference type="InterPro" id="IPR001107">
    <property type="entry name" value="Band_7"/>
</dbReference>
<keyword evidence="9" id="KW-0378">Hydrolase</keyword>
<proteinExistence type="inferred from homology"/>
<dbReference type="SUPFAM" id="SSF117892">
    <property type="entry name" value="Band 7/SPFH domain"/>
    <property type="match status" value="1"/>
</dbReference>
<dbReference type="GO" id="GO:0016020">
    <property type="term" value="C:membrane"/>
    <property type="evidence" value="ECO:0007669"/>
    <property type="project" value="UniProtKB-SubCell"/>
</dbReference>
<evidence type="ECO:0000313" key="10">
    <source>
        <dbReference type="Proteomes" id="UP000185746"/>
    </source>
</evidence>
<keyword evidence="5 7" id="KW-0472">Membrane</keyword>
<dbReference type="PANTHER" id="PTHR42911:SF1">
    <property type="entry name" value="MODULATOR OF FTSH PROTEASE HFLC"/>
    <property type="match status" value="1"/>
</dbReference>
<evidence type="ECO:0000256" key="1">
    <source>
        <dbReference type="ARBA" id="ARBA00004370"/>
    </source>
</evidence>
<evidence type="ECO:0000256" key="3">
    <source>
        <dbReference type="ARBA" id="ARBA00022692"/>
    </source>
</evidence>
<dbReference type="RefSeq" id="WP_075527371.1">
    <property type="nucleotide sequence ID" value="NZ_CP017560.1"/>
</dbReference>
<dbReference type="AlphaFoldDB" id="A0A1D8JEV5"/>
<dbReference type="InterPro" id="IPR036013">
    <property type="entry name" value="Band_7/SPFH_dom_sf"/>
</dbReference>
<organism evidence="9 10">
    <name type="scientific">Sporosarcina ureilytica</name>
    <dbReference type="NCBI Taxonomy" id="298596"/>
    <lineage>
        <taxon>Bacteria</taxon>
        <taxon>Bacillati</taxon>
        <taxon>Bacillota</taxon>
        <taxon>Bacilli</taxon>
        <taxon>Bacillales</taxon>
        <taxon>Caryophanaceae</taxon>
        <taxon>Sporosarcina</taxon>
    </lineage>
</organism>
<accession>A0A1D8JEV5</accession>
<evidence type="ECO:0000256" key="7">
    <source>
        <dbReference type="SAM" id="Phobius"/>
    </source>
</evidence>
<keyword evidence="3 7" id="KW-0812">Transmembrane</keyword>
<comment type="similarity">
    <text evidence="2 6">Belongs to the band 7/mec-2 family. HflC subfamily.</text>
</comment>
<gene>
    <name evidence="9" type="ORF">BI350_06605</name>
</gene>
<keyword evidence="4 7" id="KW-1133">Transmembrane helix</keyword>
<evidence type="ECO:0000256" key="6">
    <source>
        <dbReference type="PIRNR" id="PIRNR005651"/>
    </source>
</evidence>
<keyword evidence="10" id="KW-1185">Reference proteome</keyword>
<dbReference type="PIRSF" id="PIRSF005651">
    <property type="entry name" value="HflC"/>
    <property type="match status" value="1"/>
</dbReference>
<evidence type="ECO:0000256" key="5">
    <source>
        <dbReference type="ARBA" id="ARBA00023136"/>
    </source>
</evidence>
<name>A0A1D8JEV5_9BACL</name>
<dbReference type="InterPro" id="IPR010200">
    <property type="entry name" value="HflC"/>
</dbReference>
<dbReference type="KEGG" id="surl:BI350_06605"/>
<dbReference type="SMART" id="SM00244">
    <property type="entry name" value="PHB"/>
    <property type="match status" value="1"/>
</dbReference>
<dbReference type="Proteomes" id="UP000185746">
    <property type="component" value="Chromosome"/>
</dbReference>
<dbReference type="EMBL" id="CP017560">
    <property type="protein sequence ID" value="AOV07242.1"/>
    <property type="molecule type" value="Genomic_DNA"/>
</dbReference>
<evidence type="ECO:0000256" key="4">
    <source>
        <dbReference type="ARBA" id="ARBA00022989"/>
    </source>
</evidence>
<protein>
    <recommendedName>
        <fullName evidence="6">Protein HflC</fullName>
    </recommendedName>
</protein>
<dbReference type="NCBIfam" id="TIGR01932">
    <property type="entry name" value="hflC"/>
    <property type="match status" value="1"/>
</dbReference>
<dbReference type="CDD" id="cd03405">
    <property type="entry name" value="SPFH_HflC"/>
    <property type="match status" value="1"/>
</dbReference>
<comment type="function">
    <text evidence="6">HflC and HflK could regulate a protease.</text>
</comment>
<dbReference type="PANTHER" id="PTHR42911">
    <property type="entry name" value="MODULATOR OF FTSH PROTEASE HFLC"/>
    <property type="match status" value="1"/>
</dbReference>
<evidence type="ECO:0000313" key="9">
    <source>
        <dbReference type="EMBL" id="AOV07242.1"/>
    </source>
</evidence>
<keyword evidence="9" id="KW-0645">Protease</keyword>
<evidence type="ECO:0000259" key="8">
    <source>
        <dbReference type="SMART" id="SM00244"/>
    </source>
</evidence>
<sequence>MTNDKNPFKSIEEKFMEKQRAKQKKRKSSNDPDNTVKFNGPFQIKKYVKLTIGLTAVFAVLVILLANVFVVKENEYRVVRQFGEITRIVDKPGLNMKIPFIQSVMTLPKSQMTYNVSESEINTKDKKRIIIDNYAVWKINDPVKMISNARNIVNAEGRMNEFIYSVVRTELGQLDYVDVVNDENSSRGSLNDRVTERVNELLERGNFGIELVDVRIKRIDLPEENEQSIYTRMVSERQSIAQKYLSEGDADKRRIEAETDREVQEMLATAEKEAALIHAEGEAEAAKIYNEAFSKDPEFYQLYRTLQSYSKTIGEDTMIILPADSPYAKILTGYIE</sequence>
<feature type="domain" description="Band 7" evidence="8">
    <location>
        <begin position="66"/>
        <end position="233"/>
    </location>
</feature>
<dbReference type="GO" id="GO:0006508">
    <property type="term" value="P:proteolysis"/>
    <property type="evidence" value="ECO:0007669"/>
    <property type="project" value="UniProtKB-KW"/>
</dbReference>
<dbReference type="GO" id="GO:0008233">
    <property type="term" value="F:peptidase activity"/>
    <property type="evidence" value="ECO:0007669"/>
    <property type="project" value="UniProtKB-KW"/>
</dbReference>
<dbReference type="Pfam" id="PF01145">
    <property type="entry name" value="Band_7"/>
    <property type="match status" value="1"/>
</dbReference>
<dbReference type="Gene3D" id="3.30.479.30">
    <property type="entry name" value="Band 7 domain"/>
    <property type="match status" value="1"/>
</dbReference>